<dbReference type="Pfam" id="PF04515">
    <property type="entry name" value="Choline_transpo"/>
    <property type="match status" value="1"/>
</dbReference>
<dbReference type="PANTHER" id="PTHR12385">
    <property type="entry name" value="CHOLINE TRANSPORTER-LIKE (SLC FAMILY 44)"/>
    <property type="match status" value="1"/>
</dbReference>
<organism evidence="8 9">
    <name type="scientific">Achlya hypogyna</name>
    <name type="common">Oomycete</name>
    <name type="synonym">Protoachlya hypogyna</name>
    <dbReference type="NCBI Taxonomy" id="1202772"/>
    <lineage>
        <taxon>Eukaryota</taxon>
        <taxon>Sar</taxon>
        <taxon>Stramenopiles</taxon>
        <taxon>Oomycota</taxon>
        <taxon>Saprolegniomycetes</taxon>
        <taxon>Saprolegniales</taxon>
        <taxon>Achlyaceae</taxon>
        <taxon>Achlya</taxon>
    </lineage>
</organism>
<feature type="transmembrane region" description="Helical" evidence="7">
    <location>
        <begin position="87"/>
        <end position="108"/>
    </location>
</feature>
<evidence type="ECO:0000313" key="9">
    <source>
        <dbReference type="Proteomes" id="UP000243579"/>
    </source>
</evidence>
<dbReference type="AlphaFoldDB" id="A0A1V9ZMJ9"/>
<dbReference type="GO" id="GO:0022857">
    <property type="term" value="F:transmembrane transporter activity"/>
    <property type="evidence" value="ECO:0007669"/>
    <property type="project" value="InterPro"/>
</dbReference>
<dbReference type="GO" id="GO:0016020">
    <property type="term" value="C:membrane"/>
    <property type="evidence" value="ECO:0007669"/>
    <property type="project" value="UniProtKB-SubCell"/>
</dbReference>
<keyword evidence="9" id="KW-1185">Reference proteome</keyword>
<accession>A0A1V9ZMJ9</accession>
<dbReference type="Proteomes" id="UP000243579">
    <property type="component" value="Unassembled WGS sequence"/>
</dbReference>
<evidence type="ECO:0000256" key="2">
    <source>
        <dbReference type="ARBA" id="ARBA00007168"/>
    </source>
</evidence>
<evidence type="ECO:0000313" key="8">
    <source>
        <dbReference type="EMBL" id="OQR99207.1"/>
    </source>
</evidence>
<name>A0A1V9ZMJ9_ACHHY</name>
<comment type="caution">
    <text evidence="8">The sequence shown here is derived from an EMBL/GenBank/DDBJ whole genome shotgun (WGS) entry which is preliminary data.</text>
</comment>
<feature type="transmembrane region" description="Helical" evidence="7">
    <location>
        <begin position="432"/>
        <end position="453"/>
    </location>
</feature>
<dbReference type="OrthoDB" id="44736at2759"/>
<reference evidence="8 9" key="1">
    <citation type="journal article" date="2014" name="Genome Biol. Evol.">
        <title>The secreted proteins of Achlya hypogyna and Thraustotheca clavata identify the ancestral oomycete secretome and reveal gene acquisitions by horizontal gene transfer.</title>
        <authorList>
            <person name="Misner I."/>
            <person name="Blouin N."/>
            <person name="Leonard G."/>
            <person name="Richards T.A."/>
            <person name="Lane C.E."/>
        </authorList>
    </citation>
    <scope>NUCLEOTIDE SEQUENCE [LARGE SCALE GENOMIC DNA]</scope>
    <source>
        <strain evidence="8 9">ATCC 48635</strain>
    </source>
</reference>
<dbReference type="PANTHER" id="PTHR12385:SF4">
    <property type="entry name" value="PROTEIN PNS1"/>
    <property type="match status" value="1"/>
</dbReference>
<evidence type="ECO:0000256" key="4">
    <source>
        <dbReference type="ARBA" id="ARBA00022989"/>
    </source>
</evidence>
<sequence length="824" mass="90863">MTGDEHDLSVPTEAEMEDLTLSPTGAMDSLIPLDSSAVKSSRPPPSLSQRPMNRDVMYGALFAVHCFITMIMVLASPQYSKYRPDGVPYIGSMVIVGTIYNVLWVAFFFAAPKDLYIRVSTTISFAGIAPMALVLLVSPSWTGFFVSLAVLAIAFSDYIWTRKNKLGFDFVAVVFELVVDMFRASPALVAISAGVLAISSIWAYWCCQLLANVGEDEGWSIGLLWLLFHFYWTSHLFKTLTSVVVSGAIMYWYHHWGDDQPESPTVPMVLTSPRASLVTTNSSLDSDHPKSDRPKSTIVVLHYSRIALTSVFGSVCLGALCSPIAHFLWTVLRMAKRDGSYRWLRSVVLPVAPRIDAFTQVYHKYTFSYVAAYSQSFHAAAAEVWTLFEERGIEAMVDDDLTSRMLLSSANGCAGCMGTLAALVLFGSHLQVYGTVLSFMVGYSVSSTATTMLSTAVKTLFVCFAQNPDRLSHLNPIIYHRYIRLSELKNFKERRLASFWHPKMMLSLRRGNGESAWKDHCMSSVVSVAGLVHDGGTMSQLSAYTCPNHSPGEDTLVILCLPGAKRPSVVATGQPVLRLAAQVQQCFPTLIKVRPLNSFESDTESDEDKDAVKERKRRKLQEEPESDKFSADAIVESYCALWEPSVCVLGQDELSSELELLQVDTAALSEVLRTNEPSTLVHYVLARLPPVVNSEGLANFGILLLHSMQCDGLLSIATPVSRTIPTTNVMHTNSVYTFNGQREATECGAGKTAPEMVDNIRRRHASGTFTKMVPPAFIWPEVVALFESALPIIAHFEGDLRLRKVMQVLPMGPLGIRLEGSTST</sequence>
<dbReference type="EMBL" id="JNBR01000073">
    <property type="protein sequence ID" value="OQR99207.1"/>
    <property type="molecule type" value="Genomic_DNA"/>
</dbReference>
<feature type="transmembrane region" description="Helical" evidence="7">
    <location>
        <begin position="306"/>
        <end position="332"/>
    </location>
</feature>
<proteinExistence type="inferred from homology"/>
<dbReference type="InterPro" id="IPR007603">
    <property type="entry name" value="Choline_transptr-like"/>
</dbReference>
<feature type="transmembrane region" description="Helical" evidence="7">
    <location>
        <begin position="223"/>
        <end position="253"/>
    </location>
</feature>
<feature type="transmembrane region" description="Helical" evidence="7">
    <location>
        <begin position="188"/>
        <end position="211"/>
    </location>
</feature>
<evidence type="ECO:0000256" key="1">
    <source>
        <dbReference type="ARBA" id="ARBA00004141"/>
    </source>
</evidence>
<gene>
    <name evidence="8" type="ORF">ACHHYP_07179</name>
</gene>
<comment type="subcellular location">
    <subcellularLocation>
        <location evidence="1">Membrane</location>
        <topology evidence="1">Multi-pass membrane protein</topology>
    </subcellularLocation>
</comment>
<feature type="transmembrane region" description="Helical" evidence="7">
    <location>
        <begin position="141"/>
        <end position="159"/>
    </location>
</feature>
<evidence type="ECO:0000256" key="6">
    <source>
        <dbReference type="SAM" id="MobiDB-lite"/>
    </source>
</evidence>
<keyword evidence="3 7" id="KW-0812">Transmembrane</keyword>
<feature type="transmembrane region" description="Helical" evidence="7">
    <location>
        <begin position="56"/>
        <end position="75"/>
    </location>
</feature>
<comment type="similarity">
    <text evidence="2">Belongs to the CTL (choline transporter-like) family.</text>
</comment>
<protein>
    <submittedName>
        <fullName evidence="8">Transmembrane protein</fullName>
    </submittedName>
</protein>
<keyword evidence="4 7" id="KW-1133">Transmembrane helix</keyword>
<feature type="transmembrane region" description="Helical" evidence="7">
    <location>
        <begin position="115"/>
        <end position="135"/>
    </location>
</feature>
<feature type="transmembrane region" description="Helical" evidence="7">
    <location>
        <begin position="406"/>
        <end position="426"/>
    </location>
</feature>
<evidence type="ECO:0000256" key="7">
    <source>
        <dbReference type="SAM" id="Phobius"/>
    </source>
</evidence>
<keyword evidence="5 7" id="KW-0472">Membrane</keyword>
<evidence type="ECO:0000256" key="3">
    <source>
        <dbReference type="ARBA" id="ARBA00022692"/>
    </source>
</evidence>
<evidence type="ECO:0000256" key="5">
    <source>
        <dbReference type="ARBA" id="ARBA00023136"/>
    </source>
</evidence>
<feature type="region of interest" description="Disordered" evidence="6">
    <location>
        <begin position="599"/>
        <end position="626"/>
    </location>
</feature>